<dbReference type="EMBL" id="CP009383">
    <property type="protein sequence ID" value="AIN96602.1"/>
    <property type="molecule type" value="Genomic_DNA"/>
</dbReference>
<evidence type="ECO:0000313" key="2">
    <source>
        <dbReference type="EMBL" id="AIN96602.1"/>
    </source>
</evidence>
<name>A0A088RKR6_LEIPA</name>
<dbReference type="InterPro" id="IPR028233">
    <property type="entry name" value="BBIP10"/>
</dbReference>
<dbReference type="GO" id="GO:0060271">
    <property type="term" value="P:cilium assembly"/>
    <property type="evidence" value="ECO:0007669"/>
    <property type="project" value="InterPro"/>
</dbReference>
<accession>A0A088RKR6</accession>
<dbReference type="GO" id="GO:0097500">
    <property type="term" value="P:receptor localization to non-motile cilium"/>
    <property type="evidence" value="ECO:0007669"/>
    <property type="project" value="TreeGrafter"/>
</dbReference>
<reference evidence="2 3" key="1">
    <citation type="journal article" date="2015" name="Sci. Rep.">
        <title>The genome of Leishmania panamensis: insights into genomics of the L. (Viannia) subgenus.</title>
        <authorList>
            <person name="Llanes A."/>
            <person name="Restrepo C.M."/>
            <person name="Vecchio G.D."/>
            <person name="Anguizola F.J."/>
            <person name="Lleonart R."/>
        </authorList>
    </citation>
    <scope>NUCLEOTIDE SEQUENCE [LARGE SCALE GENOMIC DNA]</scope>
    <source>
        <strain evidence="2 3">MHOM/PA/94/PSC-1</strain>
    </source>
</reference>
<dbReference type="PANTHER" id="PTHR28596:SF1">
    <property type="entry name" value="BBSOME-INTERACTING PROTEIN 1"/>
    <property type="match status" value="1"/>
</dbReference>
<evidence type="ECO:0000256" key="1">
    <source>
        <dbReference type="SAM" id="MobiDB-lite"/>
    </source>
</evidence>
<proteinExistence type="predicted"/>
<dbReference type="RefSeq" id="XP_010697255.1">
    <property type="nucleotide sequence ID" value="XM_010698953.1"/>
</dbReference>
<dbReference type="VEuPathDB" id="TriTrypDB:LPMP_140200"/>
<dbReference type="OrthoDB" id="267052at2759"/>
<dbReference type="Proteomes" id="UP000063063">
    <property type="component" value="Chromosome 14"/>
</dbReference>
<feature type="region of interest" description="Disordered" evidence="1">
    <location>
        <begin position="62"/>
        <end position="192"/>
    </location>
</feature>
<gene>
    <name evidence="2" type="ORF">LPMP_140200</name>
</gene>
<sequence>MDTHGPSDDVMDEVAMAVLPERGLVISEMKQMQLQLCKPKLLPIKSYSLEKLEKMEKKLAREAKEKRDVGRAQRQAALLWTSPDLTTGEEVKSIPAPLPPGMGTPAPLPKVASSPLRDGCATPPSAASAAASSASSRGAVSQETLSSLLEHTEEEAGDDAPRSAPESSSRMLSRTNISSSSSSPLGPMEGHV</sequence>
<dbReference type="KEGG" id="lpan:LPMP_140200"/>
<feature type="compositionally biased region" description="Basic and acidic residues" evidence="1">
    <location>
        <begin position="62"/>
        <end position="71"/>
    </location>
</feature>
<evidence type="ECO:0000313" key="3">
    <source>
        <dbReference type="Proteomes" id="UP000063063"/>
    </source>
</evidence>
<feature type="compositionally biased region" description="Pro residues" evidence="1">
    <location>
        <begin position="96"/>
        <end position="108"/>
    </location>
</feature>
<dbReference type="AlphaFoldDB" id="A0A088RKR6"/>
<dbReference type="GO" id="GO:0034464">
    <property type="term" value="C:BBSome"/>
    <property type="evidence" value="ECO:0007669"/>
    <property type="project" value="InterPro"/>
</dbReference>
<dbReference type="Pfam" id="PF14777">
    <property type="entry name" value="BBIP10"/>
    <property type="match status" value="1"/>
</dbReference>
<keyword evidence="3" id="KW-1185">Reference proteome</keyword>
<dbReference type="GeneID" id="22573287"/>
<organism evidence="2 3">
    <name type="scientific">Leishmania panamensis</name>
    <dbReference type="NCBI Taxonomy" id="5679"/>
    <lineage>
        <taxon>Eukaryota</taxon>
        <taxon>Discoba</taxon>
        <taxon>Euglenozoa</taxon>
        <taxon>Kinetoplastea</taxon>
        <taxon>Metakinetoplastina</taxon>
        <taxon>Trypanosomatida</taxon>
        <taxon>Trypanosomatidae</taxon>
        <taxon>Leishmaniinae</taxon>
        <taxon>Leishmania</taxon>
        <taxon>Leishmania guyanensis species complex</taxon>
    </lineage>
</organism>
<feature type="compositionally biased region" description="Low complexity" evidence="1">
    <location>
        <begin position="125"/>
        <end position="136"/>
    </location>
</feature>
<dbReference type="VEuPathDB" id="TriTrypDB:LPAL13_140007000"/>
<feature type="compositionally biased region" description="Low complexity" evidence="1">
    <location>
        <begin position="167"/>
        <end position="183"/>
    </location>
</feature>
<dbReference type="PANTHER" id="PTHR28596">
    <property type="entry name" value="BBSOME-INTERACTING PROTEIN 1"/>
    <property type="match status" value="1"/>
</dbReference>
<protein>
    <submittedName>
        <fullName evidence="2">Bardet-Biedl syndrome 10 (BBS10) protein-like protein</fullName>
    </submittedName>
</protein>
<dbReference type="eggNOG" id="ENOG502TKQB">
    <property type="taxonomic scope" value="Eukaryota"/>
</dbReference>